<dbReference type="NCBIfam" id="TIGR04183">
    <property type="entry name" value="Por_Secre_tail"/>
    <property type="match status" value="1"/>
</dbReference>
<accession>A0A098RZ21</accession>
<feature type="signal peptide" evidence="1">
    <location>
        <begin position="1"/>
        <end position="29"/>
    </location>
</feature>
<comment type="caution">
    <text evidence="3">The sequence shown here is derived from an EMBL/GenBank/DDBJ whole genome shotgun (WGS) entry which is preliminary data.</text>
</comment>
<dbReference type="AlphaFoldDB" id="A0A098RZ21"/>
<dbReference type="PROSITE" id="PS51257">
    <property type="entry name" value="PROKAR_LIPOPROTEIN"/>
    <property type="match status" value="1"/>
</dbReference>
<protein>
    <recommendedName>
        <fullName evidence="2">Secretion system C-terminal sorting domain-containing protein</fullName>
    </recommendedName>
</protein>
<dbReference type="InterPro" id="IPR005046">
    <property type="entry name" value="DUF285"/>
</dbReference>
<dbReference type="Pfam" id="PF18962">
    <property type="entry name" value="Por_Secre_tail"/>
    <property type="match status" value="1"/>
</dbReference>
<keyword evidence="1" id="KW-0732">Signal</keyword>
<dbReference type="Proteomes" id="UP000029736">
    <property type="component" value="Unassembled WGS sequence"/>
</dbReference>
<organism evidence="3 4">
    <name type="scientific">Phaeodactylibacter xiamenensis</name>
    <dbReference type="NCBI Taxonomy" id="1524460"/>
    <lineage>
        <taxon>Bacteria</taxon>
        <taxon>Pseudomonadati</taxon>
        <taxon>Bacteroidota</taxon>
        <taxon>Saprospiria</taxon>
        <taxon>Saprospirales</taxon>
        <taxon>Haliscomenobacteraceae</taxon>
        <taxon>Phaeodactylibacter</taxon>
    </lineage>
</organism>
<name>A0A098RZ21_9BACT</name>
<sequence length="712" mass="76977">MKKTFCSINSWALIAACVMVCLQARQGSAQSTTFTKFPFIIKIDTRGTYQSITGDPSQAELNNINWSGTGTLGIDWERDGTIDTLFEHPLGWGLSLGHVYSTPGVYEVAFYGDGEVEFQIKDASKQLVSVVDWGEVTWNNCSWMFLYANHLTSVDEYHTPVFSTPNLDCSNMFDGCSSLQVSSLNHWDMSNVAKMNSMFANSSFNGAIGDWDVSNVTQMYQVFQDNTSFNQYIGNWDVSSVEFANFMFQGATAFDQNLGSWDISNISSMFNMLSSSGMSTENYDATLTGWASLSSPPQGISLGASDLTYCDSEASRQVLIDQYNWTISGDSKFCGNPPVAVCKDLDADIYDVYPFCLPIPPPFALSFFDFDNNPNPTIFGLTFSLLEEDSLFDVGNHEVNLVVADENGLSDTCQANLNVTADSIPFPNSAQDIGSQGSGSTYSFDGCGTEWYTITTGAQTTNGAAFDNLATITRSVCHGGNGFVFTNIEHASGGYAGVVVRAGDTPSAPVVGFFKGNGLVHQRIVRGTEGAPVSVTNQIASNSTIVGSVGIIKEGNYLRTYTRGYGNIWQGIGNPIYFPYSCYNVGIAAYKFPHTSNVEAVFRNIEVSRSLPGNYLSEGPAPTLAIAQQDSAIKAKLVPNPATHQVQLQLPEPLSAPALVSVVNQLGQPLVEKQVADGAATVDLLLEGLPAGMYYVHVNTGSQLVNLPLVKQ</sequence>
<dbReference type="OrthoDB" id="9813840at2"/>
<keyword evidence="4" id="KW-1185">Reference proteome</keyword>
<evidence type="ECO:0000259" key="2">
    <source>
        <dbReference type="Pfam" id="PF18962"/>
    </source>
</evidence>
<dbReference type="RefSeq" id="WP_044228462.1">
    <property type="nucleotide sequence ID" value="NZ_JBKAGJ010000004.1"/>
</dbReference>
<dbReference type="EMBL" id="JPOS01000090">
    <property type="protein sequence ID" value="KGE85354.1"/>
    <property type="molecule type" value="Genomic_DNA"/>
</dbReference>
<dbReference type="STRING" id="1524460.IX84_28050"/>
<feature type="domain" description="Secretion system C-terminal sorting" evidence="2">
    <location>
        <begin position="639"/>
        <end position="703"/>
    </location>
</feature>
<dbReference type="Pfam" id="PF03382">
    <property type="entry name" value="DUF285"/>
    <property type="match status" value="1"/>
</dbReference>
<proteinExistence type="predicted"/>
<evidence type="ECO:0000256" key="1">
    <source>
        <dbReference type="SAM" id="SignalP"/>
    </source>
</evidence>
<dbReference type="InterPro" id="IPR026444">
    <property type="entry name" value="Secre_tail"/>
</dbReference>
<feature type="chain" id="PRO_5001947381" description="Secretion system C-terminal sorting domain-containing protein" evidence="1">
    <location>
        <begin position="30"/>
        <end position="712"/>
    </location>
</feature>
<gene>
    <name evidence="3" type="ORF">IX84_28050</name>
</gene>
<evidence type="ECO:0000313" key="4">
    <source>
        <dbReference type="Proteomes" id="UP000029736"/>
    </source>
</evidence>
<reference evidence="3 4" key="1">
    <citation type="journal article" date="2014" name="Int. J. Syst. Evol. Microbiol.">
        <title>Phaeodactylibacter xiamenensis gen. nov., sp. nov., a member of the family Saprospiraceae isolated from the marine alga Phaeodactylum tricornutum.</title>
        <authorList>
            <person name="Chen Z.Jr."/>
            <person name="Lei X."/>
            <person name="Lai Q."/>
            <person name="Li Y."/>
            <person name="Zhang B."/>
            <person name="Zhang J."/>
            <person name="Zhang H."/>
            <person name="Yang L."/>
            <person name="Zheng W."/>
            <person name="Tian Y."/>
            <person name="Yu Z."/>
            <person name="Xu H.Jr."/>
            <person name="Zheng T."/>
        </authorList>
    </citation>
    <scope>NUCLEOTIDE SEQUENCE [LARGE SCALE GENOMIC DNA]</scope>
    <source>
        <strain evidence="3 4">KD52</strain>
    </source>
</reference>
<evidence type="ECO:0000313" key="3">
    <source>
        <dbReference type="EMBL" id="KGE85354.1"/>
    </source>
</evidence>